<name>A0A919E6C2_9PROT</name>
<dbReference type="Pfam" id="PF07995">
    <property type="entry name" value="GSDH"/>
    <property type="match status" value="1"/>
</dbReference>
<evidence type="ECO:0000256" key="1">
    <source>
        <dbReference type="ARBA" id="ARBA00022617"/>
    </source>
</evidence>
<dbReference type="GO" id="GO:0020037">
    <property type="term" value="F:heme binding"/>
    <property type="evidence" value="ECO:0007669"/>
    <property type="project" value="InterPro"/>
</dbReference>
<feature type="domain" description="Cytochrome c" evidence="6">
    <location>
        <begin position="21"/>
        <end position="104"/>
    </location>
</feature>
<dbReference type="PROSITE" id="PS51007">
    <property type="entry name" value="CYTC"/>
    <property type="match status" value="1"/>
</dbReference>
<gene>
    <name evidence="7" type="ORF">GCM10017044_17890</name>
</gene>
<evidence type="ECO:0000256" key="5">
    <source>
        <dbReference type="SAM" id="SignalP"/>
    </source>
</evidence>
<evidence type="ECO:0000256" key="4">
    <source>
        <dbReference type="PROSITE-ProRule" id="PRU00433"/>
    </source>
</evidence>
<dbReference type="InterPro" id="IPR036909">
    <property type="entry name" value="Cyt_c-like_dom_sf"/>
</dbReference>
<evidence type="ECO:0000313" key="7">
    <source>
        <dbReference type="EMBL" id="GHF23744.1"/>
    </source>
</evidence>
<dbReference type="Gene3D" id="2.120.10.30">
    <property type="entry name" value="TolB, C-terminal domain"/>
    <property type="match status" value="1"/>
</dbReference>
<dbReference type="SUPFAM" id="SSF50952">
    <property type="entry name" value="Soluble quinoprotein glucose dehydrogenase"/>
    <property type="match status" value="1"/>
</dbReference>
<keyword evidence="3 4" id="KW-0408">Iron</keyword>
<evidence type="ECO:0000256" key="3">
    <source>
        <dbReference type="ARBA" id="ARBA00023004"/>
    </source>
</evidence>
<sequence length="477" mass="52573">MVVKGIVSAVMLAAVSFSAQAQLRIGQGPVAETYKDFCASCHGDNMQGGSGPSLIDDESLHGNTPADLTRIIAKGVPDTEMMAFEDGLSAEDIRALVIYISENKRLAEIGGLESIKRPANSEFSTEAHSFKLETLFETEGVLWAINFLPNQDMLVTRRDGTLFVIRDGKATVIEGTPEVWHKRQGGLLDAEPHPDYENNGWIYLSFSASSVERDGNMTGMTKVVRGKIKDNKWTDEETIFLAPTDLHIATNHHFGSRFVFDDGYLYFSIGDRGRMEMAQDLARPNGKIHRIHDDGRIPADNPFVDTPGAMKSVWSYGHRNPQGLMMDTTTGLLYDTEHGPRGGDELNLIEKGKNYGWPVITYGMNYNGTPMTDKTEAPGMEQPVIYWVPSIATAGSDFYDGDKFPSWKGDALVAGMASQELHRVRIKDGKALEDEVILRGMGRIRDVETGPDGYIYVLLNDGNTDKGTIARLVPVSD</sequence>
<dbReference type="InterPro" id="IPR011042">
    <property type="entry name" value="6-blade_b-propeller_TolB-like"/>
</dbReference>
<accession>A0A919E6C2</accession>
<feature type="chain" id="PRO_5037828562" description="Cytochrome c domain-containing protein" evidence="5">
    <location>
        <begin position="22"/>
        <end position="477"/>
    </location>
</feature>
<organism evidence="7 8">
    <name type="scientific">Kordiimonas sediminis</name>
    <dbReference type="NCBI Taxonomy" id="1735581"/>
    <lineage>
        <taxon>Bacteria</taxon>
        <taxon>Pseudomonadati</taxon>
        <taxon>Pseudomonadota</taxon>
        <taxon>Alphaproteobacteria</taxon>
        <taxon>Kordiimonadales</taxon>
        <taxon>Kordiimonadaceae</taxon>
        <taxon>Kordiimonas</taxon>
    </lineage>
</organism>
<feature type="signal peptide" evidence="5">
    <location>
        <begin position="1"/>
        <end position="21"/>
    </location>
</feature>
<reference evidence="7" key="1">
    <citation type="journal article" date="2014" name="Int. J. Syst. Evol. Microbiol.">
        <title>Complete genome sequence of Corynebacterium casei LMG S-19264T (=DSM 44701T), isolated from a smear-ripened cheese.</title>
        <authorList>
            <consortium name="US DOE Joint Genome Institute (JGI-PGF)"/>
            <person name="Walter F."/>
            <person name="Albersmeier A."/>
            <person name="Kalinowski J."/>
            <person name="Ruckert C."/>
        </authorList>
    </citation>
    <scope>NUCLEOTIDE SEQUENCE</scope>
    <source>
        <strain evidence="7">KCTC 42590</strain>
    </source>
</reference>
<keyword evidence="8" id="KW-1185">Reference proteome</keyword>
<dbReference type="SUPFAM" id="SSF46626">
    <property type="entry name" value="Cytochrome c"/>
    <property type="match status" value="1"/>
</dbReference>
<dbReference type="PANTHER" id="PTHR19328:SF75">
    <property type="entry name" value="ALDOSE SUGAR DEHYDROGENASE YLII"/>
    <property type="match status" value="1"/>
</dbReference>
<dbReference type="InterPro" id="IPR009056">
    <property type="entry name" value="Cyt_c-like_dom"/>
</dbReference>
<keyword evidence="5" id="KW-0732">Signal</keyword>
<proteinExistence type="predicted"/>
<dbReference type="PANTHER" id="PTHR19328">
    <property type="entry name" value="HEDGEHOG-INTERACTING PROTEIN"/>
    <property type="match status" value="1"/>
</dbReference>
<evidence type="ECO:0000259" key="6">
    <source>
        <dbReference type="PROSITE" id="PS51007"/>
    </source>
</evidence>
<keyword evidence="1 4" id="KW-0349">Heme</keyword>
<evidence type="ECO:0000256" key="2">
    <source>
        <dbReference type="ARBA" id="ARBA00022723"/>
    </source>
</evidence>
<dbReference type="GO" id="GO:0046872">
    <property type="term" value="F:metal ion binding"/>
    <property type="evidence" value="ECO:0007669"/>
    <property type="project" value="UniProtKB-KW"/>
</dbReference>
<dbReference type="EMBL" id="BNCI01000002">
    <property type="protein sequence ID" value="GHF23744.1"/>
    <property type="molecule type" value="Genomic_DNA"/>
</dbReference>
<keyword evidence="2 4" id="KW-0479">Metal-binding</keyword>
<dbReference type="InterPro" id="IPR012938">
    <property type="entry name" value="Glc/Sorbosone_DH"/>
</dbReference>
<dbReference type="AlphaFoldDB" id="A0A919E6C2"/>
<protein>
    <recommendedName>
        <fullName evidence="6">Cytochrome c domain-containing protein</fullName>
    </recommendedName>
</protein>
<dbReference type="Gene3D" id="1.10.760.10">
    <property type="entry name" value="Cytochrome c-like domain"/>
    <property type="match status" value="1"/>
</dbReference>
<dbReference type="Pfam" id="PF13442">
    <property type="entry name" value="Cytochrome_CBB3"/>
    <property type="match status" value="1"/>
</dbReference>
<reference evidence="7" key="2">
    <citation type="submission" date="2020-09" db="EMBL/GenBank/DDBJ databases">
        <authorList>
            <person name="Sun Q."/>
            <person name="Kim S."/>
        </authorList>
    </citation>
    <scope>NUCLEOTIDE SEQUENCE</scope>
    <source>
        <strain evidence="7">KCTC 42590</strain>
    </source>
</reference>
<dbReference type="RefSeq" id="WP_191252126.1">
    <property type="nucleotide sequence ID" value="NZ_BNCI01000002.1"/>
</dbReference>
<dbReference type="InterPro" id="IPR011041">
    <property type="entry name" value="Quinoprot_gluc/sorb_DH_b-prop"/>
</dbReference>
<comment type="caution">
    <text evidence="7">The sequence shown here is derived from an EMBL/GenBank/DDBJ whole genome shotgun (WGS) entry which is preliminary data.</text>
</comment>
<dbReference type="GO" id="GO:0009055">
    <property type="term" value="F:electron transfer activity"/>
    <property type="evidence" value="ECO:0007669"/>
    <property type="project" value="InterPro"/>
</dbReference>
<dbReference type="Proteomes" id="UP000630923">
    <property type="component" value="Unassembled WGS sequence"/>
</dbReference>
<evidence type="ECO:0000313" key="8">
    <source>
        <dbReference type="Proteomes" id="UP000630923"/>
    </source>
</evidence>